<dbReference type="Proteomes" id="UP000011083">
    <property type="component" value="Unassembled WGS sequence"/>
</dbReference>
<accession>L8GUF6</accession>
<dbReference type="EMBL" id="KB008002">
    <property type="protein sequence ID" value="ELR16253.1"/>
    <property type="molecule type" value="Genomic_DNA"/>
</dbReference>
<evidence type="ECO:0000313" key="1">
    <source>
        <dbReference type="EMBL" id="ELR16253.1"/>
    </source>
</evidence>
<sequence length="160" mass="17135">MATGGSGGGGGRMVRYAVGLPIAFKLGLDLGNLVSPLQSHYLEDEKEKKTDVWNAVGSDLVEQVKTSTPLQAQLGSEPASRVQVSDVLSLSKSHLKWQFFTHCSPDDSKVPLKTRSKGASDLSLVVDTHNDGRGWKVDNAWVETQGEGAVCVPLTPPRHA</sequence>
<dbReference type="VEuPathDB" id="AmoebaDB:ACA1_310820"/>
<keyword evidence="2" id="KW-1185">Reference proteome</keyword>
<gene>
    <name evidence="1" type="ORF">ACA1_310820</name>
</gene>
<evidence type="ECO:0000313" key="2">
    <source>
        <dbReference type="Proteomes" id="UP000011083"/>
    </source>
</evidence>
<reference evidence="1 2" key="1">
    <citation type="journal article" date="2013" name="Genome Biol.">
        <title>Genome of Acanthamoeba castellanii highlights extensive lateral gene transfer and early evolution of tyrosine kinase signaling.</title>
        <authorList>
            <person name="Clarke M."/>
            <person name="Lohan A.J."/>
            <person name="Liu B."/>
            <person name="Lagkouvardos I."/>
            <person name="Roy S."/>
            <person name="Zafar N."/>
            <person name="Bertelli C."/>
            <person name="Schilde C."/>
            <person name="Kianianmomeni A."/>
            <person name="Burglin T.R."/>
            <person name="Frech C."/>
            <person name="Turcotte B."/>
            <person name="Kopec K.O."/>
            <person name="Synnott J.M."/>
            <person name="Choo C."/>
            <person name="Paponov I."/>
            <person name="Finkler A."/>
            <person name="Soon Heng Tan C."/>
            <person name="Hutchins A.P."/>
            <person name="Weinmeier T."/>
            <person name="Rattei T."/>
            <person name="Chu J.S."/>
            <person name="Gimenez G."/>
            <person name="Irimia M."/>
            <person name="Rigden D.J."/>
            <person name="Fitzpatrick D.A."/>
            <person name="Lorenzo-Morales J."/>
            <person name="Bateman A."/>
            <person name="Chiu C.H."/>
            <person name="Tang P."/>
            <person name="Hegemann P."/>
            <person name="Fromm H."/>
            <person name="Raoult D."/>
            <person name="Greub G."/>
            <person name="Miranda-Saavedra D."/>
            <person name="Chen N."/>
            <person name="Nash P."/>
            <person name="Ginger M.L."/>
            <person name="Horn M."/>
            <person name="Schaap P."/>
            <person name="Caler L."/>
            <person name="Loftus B."/>
        </authorList>
    </citation>
    <scope>NUCLEOTIDE SEQUENCE [LARGE SCALE GENOMIC DNA]</scope>
    <source>
        <strain evidence="1 2">Neff</strain>
    </source>
</reference>
<name>L8GUF6_ACACF</name>
<protein>
    <submittedName>
        <fullName evidence="1">Uncharacterized protein</fullName>
    </submittedName>
</protein>
<dbReference type="RefSeq" id="XP_004338266.1">
    <property type="nucleotide sequence ID" value="XM_004338218.1"/>
</dbReference>
<dbReference type="AlphaFoldDB" id="L8GUF6"/>
<organism evidence="1 2">
    <name type="scientific">Acanthamoeba castellanii (strain ATCC 30010 / Neff)</name>
    <dbReference type="NCBI Taxonomy" id="1257118"/>
    <lineage>
        <taxon>Eukaryota</taxon>
        <taxon>Amoebozoa</taxon>
        <taxon>Discosea</taxon>
        <taxon>Longamoebia</taxon>
        <taxon>Centramoebida</taxon>
        <taxon>Acanthamoebidae</taxon>
        <taxon>Acanthamoeba</taxon>
    </lineage>
</organism>
<dbReference type="GeneID" id="14916931"/>
<proteinExistence type="predicted"/>
<dbReference type="KEGG" id="acan:ACA1_310820"/>